<evidence type="ECO:0000313" key="3">
    <source>
        <dbReference type="Proteomes" id="UP000184047"/>
    </source>
</evidence>
<dbReference type="STRING" id="421058.SAMN05421866_1829"/>
<gene>
    <name evidence="2" type="ORF">SAMN05421866_1829</name>
</gene>
<dbReference type="AlphaFoldDB" id="A0A1M5PIJ5"/>
<protein>
    <submittedName>
        <fullName evidence="2">Uncharacterized protein</fullName>
    </submittedName>
</protein>
<keyword evidence="3" id="KW-1185">Reference proteome</keyword>
<sequence>MMKKLYLFLFGLFQTLAFSQTQDLAVLATGKYLGLKSILDNDRNLFGYFALYDVGKTENNKKKNKLEYIIFDKNLNSLSSGNFETDETAIEYYSYINSEKQLVITPSFNAYDYAFDTSFYTPSDFIISLNDYKIKKKDNLQYDGTNLIPVPVSKTNGERKDDNRNLKKTLGYQLTSEVIELNNNQTLIFEYKYDRPLFKDISLKLFNDKNEKLWDYKFFDQDNKYNFVNFKVVNYDNDILIAKVNRHQKDSSEYNFMIFDLKTGKIMSVLPFPYENNLYITLNSADGAINGKYNTTDKLTSLLRYSGGPLNFYNEGFVKLIYDKSTNQLTFNDIHLLDDVYSSHKDIEELKDPFDSKDIDIKSVSFLKNNDIVIIFQKISRKNNAVSDIIMMHLDPMMKLKNLKVYPTQKNSTYLFSQYLNDKNDMVFFYADTERKNREKKWNLFINTFINGQWKQEVLPMSSENNITIPYIAKEGYILLQEFNEKEKFNKIRLERLNY</sequence>
<reference evidence="3" key="1">
    <citation type="submission" date="2016-11" db="EMBL/GenBank/DDBJ databases">
        <authorList>
            <person name="Varghese N."/>
            <person name="Submissions S."/>
        </authorList>
    </citation>
    <scope>NUCLEOTIDE SEQUENCE [LARGE SCALE GENOMIC DNA]</scope>
    <source>
        <strain evidence="3">DSM 19055</strain>
    </source>
</reference>
<dbReference type="Proteomes" id="UP000184047">
    <property type="component" value="Unassembled WGS sequence"/>
</dbReference>
<organism evidence="2 3">
    <name type="scientific">Chryseobacterium oranimense</name>
    <dbReference type="NCBI Taxonomy" id="421058"/>
    <lineage>
        <taxon>Bacteria</taxon>
        <taxon>Pseudomonadati</taxon>
        <taxon>Bacteroidota</taxon>
        <taxon>Flavobacteriia</taxon>
        <taxon>Flavobacteriales</taxon>
        <taxon>Weeksellaceae</taxon>
        <taxon>Chryseobacterium group</taxon>
        <taxon>Chryseobacterium</taxon>
    </lineage>
</organism>
<feature type="signal peptide" evidence="1">
    <location>
        <begin position="1"/>
        <end position="19"/>
    </location>
</feature>
<accession>A0A1M5PIJ5</accession>
<feature type="chain" id="PRO_5013313888" evidence="1">
    <location>
        <begin position="20"/>
        <end position="499"/>
    </location>
</feature>
<evidence type="ECO:0000313" key="2">
    <source>
        <dbReference type="EMBL" id="SHH01548.1"/>
    </source>
</evidence>
<evidence type="ECO:0000256" key="1">
    <source>
        <dbReference type="SAM" id="SignalP"/>
    </source>
</evidence>
<keyword evidence="1" id="KW-0732">Signal</keyword>
<name>A0A1M5PIJ5_9FLAO</name>
<dbReference type="OrthoDB" id="1312899at2"/>
<dbReference type="EMBL" id="FQWT01000002">
    <property type="protein sequence ID" value="SHH01548.1"/>
    <property type="molecule type" value="Genomic_DNA"/>
</dbReference>
<proteinExistence type="predicted"/>